<evidence type="ECO:0000256" key="2">
    <source>
        <dbReference type="ARBA" id="ARBA00022723"/>
    </source>
</evidence>
<feature type="non-terminal residue" evidence="5">
    <location>
        <position position="146"/>
    </location>
</feature>
<proteinExistence type="predicted"/>
<evidence type="ECO:0000256" key="1">
    <source>
        <dbReference type="ARBA" id="ARBA00022691"/>
    </source>
</evidence>
<keyword evidence="1" id="KW-0949">S-adenosyl-L-methionine</keyword>
<gene>
    <name evidence="5" type="ORF">LCGC14_1880560</name>
</gene>
<organism evidence="5">
    <name type="scientific">marine sediment metagenome</name>
    <dbReference type="NCBI Taxonomy" id="412755"/>
    <lineage>
        <taxon>unclassified sequences</taxon>
        <taxon>metagenomes</taxon>
        <taxon>ecological metagenomes</taxon>
    </lineage>
</organism>
<keyword evidence="3" id="KW-0408">Iron</keyword>
<dbReference type="InterPro" id="IPR058240">
    <property type="entry name" value="rSAM_sf"/>
</dbReference>
<dbReference type="SUPFAM" id="SSF102114">
    <property type="entry name" value="Radical SAM enzymes"/>
    <property type="match status" value="1"/>
</dbReference>
<reference evidence="5" key="1">
    <citation type="journal article" date="2015" name="Nature">
        <title>Complex archaea that bridge the gap between prokaryotes and eukaryotes.</title>
        <authorList>
            <person name="Spang A."/>
            <person name="Saw J.H."/>
            <person name="Jorgensen S.L."/>
            <person name="Zaremba-Niedzwiedzka K."/>
            <person name="Martijn J."/>
            <person name="Lind A.E."/>
            <person name="van Eijk R."/>
            <person name="Schleper C."/>
            <person name="Guy L."/>
            <person name="Ettema T.J."/>
        </authorList>
    </citation>
    <scope>NUCLEOTIDE SEQUENCE</scope>
</reference>
<dbReference type="Gene3D" id="3.20.20.70">
    <property type="entry name" value="Aldolase class I"/>
    <property type="match status" value="1"/>
</dbReference>
<evidence type="ECO:0000313" key="5">
    <source>
        <dbReference type="EMBL" id="KKL92847.1"/>
    </source>
</evidence>
<dbReference type="GO" id="GO:0046872">
    <property type="term" value="F:metal ion binding"/>
    <property type="evidence" value="ECO:0007669"/>
    <property type="project" value="UniProtKB-KW"/>
</dbReference>
<protein>
    <submittedName>
        <fullName evidence="5">Uncharacterized protein</fullName>
    </submittedName>
</protein>
<evidence type="ECO:0000256" key="3">
    <source>
        <dbReference type="ARBA" id="ARBA00023004"/>
    </source>
</evidence>
<dbReference type="SFLD" id="SFLDS00029">
    <property type="entry name" value="Radical_SAM"/>
    <property type="match status" value="1"/>
</dbReference>
<comment type="caution">
    <text evidence="5">The sequence shown here is derived from an EMBL/GenBank/DDBJ whole genome shotgun (WGS) entry which is preliminary data.</text>
</comment>
<dbReference type="AlphaFoldDB" id="A0A0F9J0U2"/>
<sequence length="146" mass="16582">MTILKNQVNIREPSIIKYFNRGSRVLAIDQGSFKWALLEKYQADNLKFLLSGKNFKEADKEGISSEEIQAFFSAGLLSFNGKTISKKQTIIPREANYGLSLAVLHTSNSCNLRCTYCDTKYTWKSGEDYVLNDVIKEIKKCPTKLV</sequence>
<accession>A0A0F9J0U2</accession>
<keyword evidence="4" id="KW-0411">Iron-sulfur</keyword>
<dbReference type="EMBL" id="LAZR01019356">
    <property type="protein sequence ID" value="KKL92847.1"/>
    <property type="molecule type" value="Genomic_DNA"/>
</dbReference>
<evidence type="ECO:0000256" key="4">
    <source>
        <dbReference type="ARBA" id="ARBA00023014"/>
    </source>
</evidence>
<dbReference type="GO" id="GO:0051536">
    <property type="term" value="F:iron-sulfur cluster binding"/>
    <property type="evidence" value="ECO:0007669"/>
    <property type="project" value="UniProtKB-KW"/>
</dbReference>
<dbReference type="InterPro" id="IPR007197">
    <property type="entry name" value="rSAM"/>
</dbReference>
<dbReference type="InterPro" id="IPR013785">
    <property type="entry name" value="Aldolase_TIM"/>
</dbReference>
<name>A0A0F9J0U2_9ZZZZ</name>
<keyword evidence="2" id="KW-0479">Metal-binding</keyword>
<dbReference type="GO" id="GO:0003824">
    <property type="term" value="F:catalytic activity"/>
    <property type="evidence" value="ECO:0007669"/>
    <property type="project" value="InterPro"/>
</dbReference>